<dbReference type="SUPFAM" id="SSF68923">
    <property type="entry name" value="PEP carboxykinase N-terminal domain"/>
    <property type="match status" value="1"/>
</dbReference>
<name>A0A9D1H2K9_9FIRM</name>
<comment type="subunit">
    <text evidence="3 11">Monomer.</text>
</comment>
<evidence type="ECO:0000256" key="3">
    <source>
        <dbReference type="ARBA" id="ARBA00011245"/>
    </source>
</evidence>
<comment type="cofactor">
    <cofactor evidence="11">
        <name>Mn(2+)</name>
        <dbReference type="ChEBI" id="CHEBI:29035"/>
    </cofactor>
    <text evidence="11">Binds 1 Mn(2+) ion per subunit.</text>
</comment>
<dbReference type="InterPro" id="IPR008210">
    <property type="entry name" value="PEP_carboxykinase_N"/>
</dbReference>
<evidence type="ECO:0000259" key="13">
    <source>
        <dbReference type="Pfam" id="PF17297"/>
    </source>
</evidence>
<dbReference type="Gene3D" id="3.40.449.10">
    <property type="entry name" value="Phosphoenolpyruvate Carboxykinase, domain 1"/>
    <property type="match status" value="1"/>
</dbReference>
<dbReference type="GO" id="GO:0005525">
    <property type="term" value="F:GTP binding"/>
    <property type="evidence" value="ECO:0007669"/>
    <property type="project" value="UniProtKB-UniRule"/>
</dbReference>
<dbReference type="InterPro" id="IPR013035">
    <property type="entry name" value="PEP_carboxykinase_C"/>
</dbReference>
<dbReference type="GO" id="GO:0033993">
    <property type="term" value="P:response to lipid"/>
    <property type="evidence" value="ECO:0007669"/>
    <property type="project" value="TreeGrafter"/>
</dbReference>
<dbReference type="GO" id="GO:0019543">
    <property type="term" value="P:propionate catabolic process"/>
    <property type="evidence" value="ECO:0007669"/>
    <property type="project" value="TreeGrafter"/>
</dbReference>
<comment type="subcellular location">
    <subcellularLocation>
        <location evidence="11">Cytoplasm</location>
    </subcellularLocation>
</comment>
<dbReference type="InterPro" id="IPR008209">
    <property type="entry name" value="PEP_carboxykinase_GTP"/>
</dbReference>
<dbReference type="AlphaFoldDB" id="A0A9D1H2K9"/>
<dbReference type="GO" id="GO:0030145">
    <property type="term" value="F:manganese ion binding"/>
    <property type="evidence" value="ECO:0007669"/>
    <property type="project" value="UniProtKB-UniRule"/>
</dbReference>
<dbReference type="InterPro" id="IPR035078">
    <property type="entry name" value="PEP_carboxykinase_GTP_N"/>
</dbReference>
<feature type="binding site" evidence="11">
    <location>
        <position position="407"/>
    </location>
    <ligand>
        <name>GTP</name>
        <dbReference type="ChEBI" id="CHEBI:37565"/>
    </ligand>
</feature>
<feature type="binding site" evidence="11">
    <location>
        <position position="250"/>
    </location>
    <ligand>
        <name>substrate</name>
    </ligand>
</feature>
<reference evidence="14" key="1">
    <citation type="submission" date="2020-10" db="EMBL/GenBank/DDBJ databases">
        <authorList>
            <person name="Gilroy R."/>
        </authorList>
    </citation>
    <scope>NUCLEOTIDE SEQUENCE</scope>
    <source>
        <strain evidence="14">CHK181-108</strain>
    </source>
</reference>
<feature type="binding site" evidence="11">
    <location>
        <position position="71"/>
    </location>
    <ligand>
        <name>substrate</name>
    </ligand>
</feature>
<protein>
    <recommendedName>
        <fullName evidence="11">Phosphoenolpyruvate carboxykinase [GTP]</fullName>
        <shortName evidence="11">PEP carboxykinase</shortName>
        <shortName evidence="11">PEPCK</shortName>
        <ecNumber evidence="11">4.1.1.32</ecNumber>
    </recommendedName>
    <alternativeName>
        <fullName evidence="11">GTP-dependent phosphoenolpyruvate carboxykinase</fullName>
        <shortName evidence="11">GTP-PEPCK</shortName>
    </alternativeName>
</protein>
<dbReference type="GO" id="GO:0042594">
    <property type="term" value="P:response to starvation"/>
    <property type="evidence" value="ECO:0007669"/>
    <property type="project" value="TreeGrafter"/>
</dbReference>
<dbReference type="EC" id="4.1.1.32" evidence="11"/>
<dbReference type="Proteomes" id="UP000824165">
    <property type="component" value="Unassembled WGS sequence"/>
</dbReference>
<sequence>MTMTENKTVLAWIDEMAAMCEPKEIVWIDGSEEQLEALRAEAVSTGEMIKLNEEKLPGCYYHRTAENDVARVEDRTFICTPTEEEAGPINNWMAPDEMYAKLKALYKGAMQGRTMYVIPYSMGPVGSPFSKIGIELTDSIYVVLNMAIMTRVGKKVIDQLGNSSDFVKCLHAKKDVNPDDRYIVQFPQDATIWSINSAYGGNVLLGKKCFALRIASYLGLNEGWMAEHMLILGLENPQGEVKYICAAFPSACGKTNLAMLIPPEYLKEQGYKVWTVGDDIAWLRQGPDGRLYAINPEAGFFGVAPGTSVKTNFNALESTKKNTIFTNVAINNDDMTVWWEGLDNEPPVNATEWKGAKVNGPEYVAAGNKLAHPNSRFTAPAVNCPCISKEFENPAGVPVDAIVFGGRRAKCAPLVYQSRDWTHGTFVGATMASETTAAAAGAVGVVRRDPMAMKPFVGYNMATYWNHWLDMGKKLGDKAPKIFHVNWFRKDDEGHFMWPGFGDNMRVLLWILDRCAGKVDADECAIGYVPKPEDIDIKDLDMTVDDVKALLTIDKDVWLEDVENIKEYFAQFGDMLPKEMADELAKLEANLKK</sequence>
<feature type="binding site" evidence="11">
    <location>
        <begin position="199"/>
        <end position="201"/>
    </location>
    <ligand>
        <name>substrate</name>
    </ligand>
</feature>
<evidence type="ECO:0000256" key="10">
    <source>
        <dbReference type="ARBA" id="ARBA00023239"/>
    </source>
</evidence>
<comment type="caution">
    <text evidence="14">The sequence shown here is derived from an EMBL/GenBank/DDBJ whole genome shotgun (WGS) entry which is preliminary data.</text>
</comment>
<keyword evidence="11" id="KW-0963">Cytoplasm</keyword>
<dbReference type="HAMAP" id="MF_00452">
    <property type="entry name" value="PEPCK_GTP"/>
    <property type="match status" value="1"/>
</dbReference>
<feature type="binding site" evidence="11">
    <location>
        <position position="376"/>
    </location>
    <ligand>
        <name>GTP</name>
        <dbReference type="ChEBI" id="CHEBI:37565"/>
    </ligand>
</feature>
<feature type="domain" description="Phosphoenolpyruvate carboxykinase GTP-utilising N-terminal" evidence="13">
    <location>
        <begin position="12"/>
        <end position="219"/>
    </location>
</feature>
<dbReference type="PANTHER" id="PTHR11561">
    <property type="entry name" value="PHOSPHOENOLPYRUVATE CARBOXYKINASE"/>
    <property type="match status" value="1"/>
</dbReference>
<comment type="function">
    <text evidence="11">Catalyzes the conversion of oxaloacetate (OAA) to phosphoenolpyruvate (PEP), the rate-limiting step in the metabolic pathway that produces glucose from lactate and other precursors derived from the citric acid cycle.</text>
</comment>
<evidence type="ECO:0000256" key="2">
    <source>
        <dbReference type="ARBA" id="ARBA00005796"/>
    </source>
</evidence>
<feature type="binding site" evidence="11">
    <location>
        <begin position="374"/>
        <end position="376"/>
    </location>
    <ligand>
        <name>substrate</name>
    </ligand>
</feature>
<keyword evidence="8 11" id="KW-0342">GTP-binding</keyword>
<evidence type="ECO:0000256" key="9">
    <source>
        <dbReference type="ARBA" id="ARBA00023211"/>
    </source>
</evidence>
<organism evidence="14 15">
    <name type="scientific">Candidatus Ornithomonoglobus intestinigallinarum</name>
    <dbReference type="NCBI Taxonomy" id="2840894"/>
    <lineage>
        <taxon>Bacteria</taxon>
        <taxon>Bacillati</taxon>
        <taxon>Bacillota</taxon>
        <taxon>Clostridia</taxon>
        <taxon>Candidatus Ornithomonoglobus</taxon>
    </lineage>
</organism>
<feature type="binding site" evidence="11">
    <location>
        <position position="228"/>
    </location>
    <ligand>
        <name>Mn(2+)</name>
        <dbReference type="ChEBI" id="CHEBI:29035"/>
    </ligand>
</feature>
<dbReference type="GO" id="GO:0071333">
    <property type="term" value="P:cellular response to glucose stimulus"/>
    <property type="evidence" value="ECO:0007669"/>
    <property type="project" value="TreeGrafter"/>
</dbReference>
<dbReference type="Pfam" id="PF00821">
    <property type="entry name" value="PEPCK_GTP"/>
    <property type="match status" value="1"/>
</dbReference>
<accession>A0A9D1H2K9</accession>
<dbReference type="SUPFAM" id="SSF53795">
    <property type="entry name" value="PEP carboxykinase-like"/>
    <property type="match status" value="1"/>
</dbReference>
<keyword evidence="9 11" id="KW-0464">Manganese</keyword>
<dbReference type="Gene3D" id="2.170.8.10">
    <property type="entry name" value="Phosphoenolpyruvate Carboxykinase, domain 2"/>
    <property type="match status" value="1"/>
</dbReference>
<keyword evidence="6 11" id="KW-0547">Nucleotide-binding</keyword>
<proteinExistence type="inferred from homology"/>
<dbReference type="EMBL" id="DVLU01000040">
    <property type="protein sequence ID" value="HIT85190.1"/>
    <property type="molecule type" value="Genomic_DNA"/>
</dbReference>
<dbReference type="NCBIfam" id="NF003253">
    <property type="entry name" value="PRK04210.1"/>
    <property type="match status" value="1"/>
</dbReference>
<dbReference type="Pfam" id="PF17297">
    <property type="entry name" value="PEPCK_N"/>
    <property type="match status" value="1"/>
</dbReference>
<evidence type="ECO:0000313" key="14">
    <source>
        <dbReference type="EMBL" id="HIT85190.1"/>
    </source>
</evidence>
<keyword evidence="5 11" id="KW-0479">Metal-binding</keyword>
<comment type="pathway">
    <text evidence="1 11">Carbohydrate biosynthesis; gluconeogenesis.</text>
</comment>
<dbReference type="PANTHER" id="PTHR11561:SF0">
    <property type="entry name" value="PHOSPHOENOLPYRUVATE CARBOXYKINASE [GTP]-RELATED"/>
    <property type="match status" value="1"/>
</dbReference>
<keyword evidence="4 11" id="KW-0312">Gluconeogenesis</keyword>
<reference evidence="14" key="2">
    <citation type="journal article" date="2021" name="PeerJ">
        <title>Extensive microbial diversity within the chicken gut microbiome revealed by metagenomics and culture.</title>
        <authorList>
            <person name="Gilroy R."/>
            <person name="Ravi A."/>
            <person name="Getino M."/>
            <person name="Pursley I."/>
            <person name="Horton D.L."/>
            <person name="Alikhan N.F."/>
            <person name="Baker D."/>
            <person name="Gharbi K."/>
            <person name="Hall N."/>
            <person name="Watson M."/>
            <person name="Adriaenssens E.M."/>
            <person name="Foster-Nyarko E."/>
            <person name="Jarju S."/>
            <person name="Secka A."/>
            <person name="Antonio M."/>
            <person name="Oren A."/>
            <person name="Chaudhuri R.R."/>
            <person name="La Ragione R."/>
            <person name="Hildebrand F."/>
            <person name="Pallen M.J."/>
        </authorList>
    </citation>
    <scope>NUCLEOTIDE SEQUENCE</scope>
    <source>
        <strain evidence="14">CHK181-108</strain>
    </source>
</reference>
<dbReference type="GO" id="GO:0005829">
    <property type="term" value="C:cytosol"/>
    <property type="evidence" value="ECO:0007669"/>
    <property type="project" value="TreeGrafter"/>
</dbReference>
<evidence type="ECO:0000259" key="12">
    <source>
        <dbReference type="Pfam" id="PF00821"/>
    </source>
</evidence>
<feature type="binding site" evidence="11">
    <location>
        <begin position="251"/>
        <end position="256"/>
    </location>
    <ligand>
        <name>GTP</name>
        <dbReference type="ChEBI" id="CHEBI:37565"/>
    </ligand>
</feature>
<dbReference type="GO" id="GO:0004613">
    <property type="term" value="F:phosphoenolpyruvate carboxykinase (GTP) activity"/>
    <property type="evidence" value="ECO:0007669"/>
    <property type="project" value="UniProtKB-UniRule"/>
</dbReference>
<dbReference type="PROSITE" id="PS00505">
    <property type="entry name" value="PEPCK_GTP"/>
    <property type="match status" value="1"/>
</dbReference>
<dbReference type="InterPro" id="IPR035077">
    <property type="entry name" value="PEP_carboxykinase_GTP_C"/>
</dbReference>
<evidence type="ECO:0000256" key="1">
    <source>
        <dbReference type="ARBA" id="ARBA00004742"/>
    </source>
</evidence>
<evidence type="ECO:0000313" key="15">
    <source>
        <dbReference type="Proteomes" id="UP000824165"/>
    </source>
</evidence>
<keyword evidence="10 11" id="KW-0456">Lyase</keyword>
<comment type="similarity">
    <text evidence="2 11">Belongs to the phosphoenolpyruvate carboxykinase [GTP] family.</text>
</comment>
<dbReference type="Gene3D" id="3.90.228.20">
    <property type="match status" value="1"/>
</dbReference>
<dbReference type="GO" id="GO:0046327">
    <property type="term" value="P:glycerol biosynthetic process from pyruvate"/>
    <property type="evidence" value="ECO:0007669"/>
    <property type="project" value="TreeGrafter"/>
</dbReference>
<evidence type="ECO:0000256" key="5">
    <source>
        <dbReference type="ARBA" id="ARBA00022723"/>
    </source>
</evidence>
<gene>
    <name evidence="11" type="primary">pckG</name>
    <name evidence="14" type="ORF">IAA60_04690</name>
</gene>
<feature type="domain" description="Phosphoenolpyruvate carboxykinase C-terminal P-loop" evidence="12">
    <location>
        <begin position="224"/>
        <end position="589"/>
    </location>
</feature>
<dbReference type="CDD" id="cd00819">
    <property type="entry name" value="PEPCK_GTP"/>
    <property type="match status" value="1"/>
</dbReference>
<evidence type="ECO:0000256" key="6">
    <source>
        <dbReference type="ARBA" id="ARBA00022741"/>
    </source>
</evidence>
<dbReference type="GO" id="GO:0006107">
    <property type="term" value="P:oxaloacetate metabolic process"/>
    <property type="evidence" value="ECO:0007669"/>
    <property type="project" value="TreeGrafter"/>
</dbReference>
<evidence type="ECO:0000256" key="8">
    <source>
        <dbReference type="ARBA" id="ARBA00023134"/>
    </source>
</evidence>
<feature type="binding site" evidence="11">
    <location>
        <position position="208"/>
    </location>
    <ligand>
        <name>Mn(2+)</name>
        <dbReference type="ChEBI" id="CHEBI:29035"/>
    </ligand>
</feature>
<keyword evidence="7 11" id="KW-0210">Decarboxylase</keyword>
<comment type="catalytic activity">
    <reaction evidence="11">
        <text>oxaloacetate + GTP = phosphoenolpyruvate + GDP + CO2</text>
        <dbReference type="Rhea" id="RHEA:10388"/>
        <dbReference type="ChEBI" id="CHEBI:16452"/>
        <dbReference type="ChEBI" id="CHEBI:16526"/>
        <dbReference type="ChEBI" id="CHEBI:37565"/>
        <dbReference type="ChEBI" id="CHEBI:58189"/>
        <dbReference type="ChEBI" id="CHEBI:58702"/>
        <dbReference type="EC" id="4.1.1.32"/>
    </reaction>
</comment>
<dbReference type="PIRSF" id="PIRSF001348">
    <property type="entry name" value="PEP_carboxykinase_GTP"/>
    <property type="match status" value="1"/>
</dbReference>
<feature type="active site" evidence="11">
    <location>
        <position position="252"/>
    </location>
</feature>
<dbReference type="FunFam" id="3.40.449.10:FF:000005">
    <property type="entry name" value="Phosphoenolpyruvate carboxykinase [GTP]"/>
    <property type="match status" value="1"/>
</dbReference>
<evidence type="ECO:0000256" key="7">
    <source>
        <dbReference type="ARBA" id="ARBA00022793"/>
    </source>
</evidence>
<evidence type="ECO:0000256" key="11">
    <source>
        <dbReference type="HAMAP-Rule" id="MF_00452"/>
    </source>
</evidence>
<evidence type="ECO:0000256" key="4">
    <source>
        <dbReference type="ARBA" id="ARBA00022432"/>
    </source>
</evidence>
<dbReference type="GO" id="GO:0006094">
    <property type="term" value="P:gluconeogenesis"/>
    <property type="evidence" value="ECO:0007669"/>
    <property type="project" value="UniProtKB-UniRule"/>
</dbReference>
<feature type="binding site" evidence="11">
    <location>
        <position position="279"/>
    </location>
    <ligand>
        <name>Mn(2+)</name>
        <dbReference type="ChEBI" id="CHEBI:29035"/>
    </ligand>
</feature>
<feature type="binding site" evidence="11">
    <location>
        <begin position="501"/>
        <end position="504"/>
    </location>
    <ligand>
        <name>GTP</name>
        <dbReference type="ChEBI" id="CHEBI:37565"/>
    </ligand>
</feature>
<dbReference type="InterPro" id="IPR018091">
    <property type="entry name" value="PEP_carboxykin_GTP_CS"/>
</dbReference>